<keyword evidence="3 5" id="KW-0547">Nucleotide-binding</keyword>
<evidence type="ECO:0000259" key="7">
    <source>
        <dbReference type="SMART" id="SM01074"/>
    </source>
</evidence>
<dbReference type="Gene3D" id="1.10.8.60">
    <property type="match status" value="1"/>
</dbReference>
<dbReference type="AlphaFoldDB" id="A0A218KRY5"/>
<dbReference type="PANTHER" id="PTHR10763">
    <property type="entry name" value="CELL DIVISION CONTROL PROTEIN 6-RELATED"/>
    <property type="match status" value="1"/>
</dbReference>
<keyword evidence="4 5" id="KW-0067">ATP-binding</keyword>
<dbReference type="InterPro" id="IPR050311">
    <property type="entry name" value="ORC1/CDC6"/>
</dbReference>
<evidence type="ECO:0000256" key="5">
    <source>
        <dbReference type="HAMAP-Rule" id="MF_01407"/>
    </source>
</evidence>
<evidence type="ECO:0000259" key="6">
    <source>
        <dbReference type="SMART" id="SM00382"/>
    </source>
</evidence>
<dbReference type="InterPro" id="IPR036390">
    <property type="entry name" value="WH_DNA-bd_sf"/>
</dbReference>
<evidence type="ECO:0000256" key="4">
    <source>
        <dbReference type="ARBA" id="ARBA00022840"/>
    </source>
</evidence>
<protein>
    <recommendedName>
        <fullName evidence="5">ORC1-type DNA replication protein</fullName>
    </recommendedName>
</protein>
<evidence type="ECO:0000256" key="1">
    <source>
        <dbReference type="ARBA" id="ARBA00006184"/>
    </source>
</evidence>
<dbReference type="InterPro" id="IPR027417">
    <property type="entry name" value="P-loop_NTPase"/>
</dbReference>
<proteinExistence type="inferred from homology"/>
<dbReference type="InterPro" id="IPR036388">
    <property type="entry name" value="WH-like_DNA-bd_sf"/>
</dbReference>
<comment type="similarity">
    <text evidence="1 5">Belongs to the CDC6/cdc18 family.</text>
</comment>
<dbReference type="InterPro" id="IPR014277">
    <property type="entry name" value="Orc1/Cdc6_arc"/>
</dbReference>
<dbReference type="CDD" id="cd00009">
    <property type="entry name" value="AAA"/>
    <property type="match status" value="1"/>
</dbReference>
<feature type="domain" description="Cdc6 C-terminal" evidence="7">
    <location>
        <begin position="339"/>
        <end position="424"/>
    </location>
</feature>
<reference evidence="8" key="1">
    <citation type="journal article" date="2017" name="Nat. Microbiol.">
        <title>A plasmid from an Antarctic haloarchaeon uses specialized membrane vesicles to disseminate and infect plasmid-free cells.</title>
        <authorList>
            <person name="Erdmann S."/>
            <person name="Tschitschko B."/>
            <person name="Zhong L."/>
            <person name="Raftery M.J."/>
            <person name="Cavicchioli R."/>
        </authorList>
    </citation>
    <scope>NUCLEOTIDE SEQUENCE</scope>
    <source>
        <strain evidence="8">R1S1</strain>
        <plasmid evidence="8">pR1SE</plasmid>
    </source>
</reference>
<sequence>MFPPCGWWKRLKSNVFHDLDMNQDGDGGSDNGGRDIFATNSDIFENRDLLKVGYVPGLDQIVGREEQIQSVGQSIGSATVGDSPDTLLIYGKTGCGKSLVARAVTREAKQRAAENGYNFEYSYIDCSEYRTETKASRQIAREIKRSIGDPDLNIPRAGLSASDYRDMVWEMMFDYDIDSFVVILDEIDMLKDENLIRSLSRAEESGKTDGYVSLIGISNKLNYREQLDPRTDSSFRDQEIVFDPYDANRLRDILYSREEAFVDGALSESVIPKIAALAGRDHGDARKAVDTLYEAGRSAEAKNADQVNERHVDEAIEEAEIKRMQKLVSGHPTHGRYLLRSLALLTKNHEQEKNQFKTSEIYDFYKQICKKEGSDPLSLNRARRHLKEQAFLELTEIEHASEGREGAFLLHRLMAEPEIMIEGLDRANH</sequence>
<feature type="binding site" evidence="5">
    <location>
        <position position="257"/>
    </location>
    <ligand>
        <name>ATP</name>
        <dbReference type="ChEBI" id="CHEBI:30616"/>
    </ligand>
</feature>
<dbReference type="SMART" id="SM01074">
    <property type="entry name" value="Cdc6_C"/>
    <property type="match status" value="1"/>
</dbReference>
<dbReference type="CDD" id="cd08768">
    <property type="entry name" value="Cdc6_C"/>
    <property type="match status" value="1"/>
</dbReference>
<dbReference type="Pfam" id="PF09079">
    <property type="entry name" value="WHD_Cdc6"/>
    <property type="match status" value="1"/>
</dbReference>
<dbReference type="GO" id="GO:0005524">
    <property type="term" value="F:ATP binding"/>
    <property type="evidence" value="ECO:0007669"/>
    <property type="project" value="UniProtKB-UniRule"/>
</dbReference>
<dbReference type="NCBIfam" id="TIGR02928">
    <property type="entry name" value="orc1/cdc6 family replication initiation protein"/>
    <property type="match status" value="1"/>
</dbReference>
<dbReference type="SUPFAM" id="SSF46785">
    <property type="entry name" value="Winged helix' DNA-binding domain"/>
    <property type="match status" value="1"/>
</dbReference>
<dbReference type="GO" id="GO:0006260">
    <property type="term" value="P:DNA replication"/>
    <property type="evidence" value="ECO:0007669"/>
    <property type="project" value="UniProtKB-UniRule"/>
</dbReference>
<dbReference type="InterPro" id="IPR003593">
    <property type="entry name" value="AAA+_ATPase"/>
</dbReference>
<organism evidence="8">
    <name type="scientific">Halorubrum lacusprofundi</name>
    <dbReference type="NCBI Taxonomy" id="2247"/>
    <lineage>
        <taxon>Archaea</taxon>
        <taxon>Methanobacteriati</taxon>
        <taxon>Methanobacteriota</taxon>
        <taxon>Stenosarchaea group</taxon>
        <taxon>Halobacteria</taxon>
        <taxon>Halobacteriales</taxon>
        <taxon>Haloferacaceae</taxon>
        <taxon>Halorubrum</taxon>
    </lineage>
</organism>
<dbReference type="Gene3D" id="1.10.10.10">
    <property type="entry name" value="Winged helix-like DNA-binding domain superfamily/Winged helix DNA-binding domain"/>
    <property type="match status" value="1"/>
</dbReference>
<dbReference type="InterPro" id="IPR049945">
    <property type="entry name" value="AAA_22"/>
</dbReference>
<dbReference type="HAMAP" id="MF_01407">
    <property type="entry name" value="ORC1_type_DNA_replic_protein"/>
    <property type="match status" value="1"/>
</dbReference>
<dbReference type="InterPro" id="IPR055237">
    <property type="entry name" value="Cdc6_lid"/>
</dbReference>
<dbReference type="Gene3D" id="3.40.50.300">
    <property type="entry name" value="P-loop containing nucleotide triphosphate hydrolases"/>
    <property type="match status" value="1"/>
</dbReference>
<evidence type="ECO:0000313" key="8">
    <source>
        <dbReference type="EMBL" id="AQM75305.1"/>
    </source>
</evidence>
<evidence type="ECO:0000256" key="3">
    <source>
        <dbReference type="ARBA" id="ARBA00022741"/>
    </source>
</evidence>
<evidence type="ECO:0000256" key="2">
    <source>
        <dbReference type="ARBA" id="ARBA00022705"/>
    </source>
</evidence>
<comment type="caution">
    <text evidence="5">Lacks conserved residue(s) required for the propagation of feature annotation.</text>
</comment>
<feature type="binding site" evidence="5">
    <location>
        <position position="245"/>
    </location>
    <ligand>
        <name>ATP</name>
        <dbReference type="ChEBI" id="CHEBI:30616"/>
    </ligand>
</feature>
<comment type="function">
    <text evidence="5">Involved in regulation of DNA replication.</text>
</comment>
<keyword evidence="8" id="KW-0614">Plasmid</keyword>
<geneLocation type="plasmid" evidence="8">
    <name>pR1SE</name>
</geneLocation>
<dbReference type="Pfam" id="PF13401">
    <property type="entry name" value="AAA_22"/>
    <property type="match status" value="1"/>
</dbReference>
<feature type="domain" description="AAA+ ATPase" evidence="6">
    <location>
        <begin position="83"/>
        <end position="246"/>
    </location>
</feature>
<dbReference type="InterPro" id="IPR015163">
    <property type="entry name" value="Cdc6_C"/>
</dbReference>
<dbReference type="OMA" id="DQYNTET"/>
<dbReference type="SMART" id="SM00382">
    <property type="entry name" value="AAA"/>
    <property type="match status" value="1"/>
</dbReference>
<name>A0A218KRY5_9EURY</name>
<dbReference type="PANTHER" id="PTHR10763:SF22">
    <property type="entry name" value="ORC1-TYPE DNA REPLICATION PROTEIN"/>
    <property type="match status" value="1"/>
</dbReference>
<dbReference type="Pfam" id="PF22703">
    <property type="entry name" value="Cdc6_lid"/>
    <property type="match status" value="1"/>
</dbReference>
<dbReference type="FunFam" id="1.10.8.60:FF:000073">
    <property type="entry name" value="ORC1-type DNA replication protein"/>
    <property type="match status" value="1"/>
</dbReference>
<dbReference type="EMBL" id="KX687704">
    <property type="protein sequence ID" value="AQM75305.1"/>
    <property type="molecule type" value="Genomic_DNA"/>
</dbReference>
<dbReference type="SUPFAM" id="SSF52540">
    <property type="entry name" value="P-loop containing nucleoside triphosphate hydrolases"/>
    <property type="match status" value="1"/>
</dbReference>
<accession>A0A218KRY5</accession>
<dbReference type="GO" id="GO:0016887">
    <property type="term" value="F:ATP hydrolysis activity"/>
    <property type="evidence" value="ECO:0007669"/>
    <property type="project" value="InterPro"/>
</dbReference>
<keyword evidence="2 5" id="KW-0235">DNA replication</keyword>